<organism evidence="2 3">
    <name type="scientific">Pristionchus mayeri</name>
    <dbReference type="NCBI Taxonomy" id="1317129"/>
    <lineage>
        <taxon>Eukaryota</taxon>
        <taxon>Metazoa</taxon>
        <taxon>Ecdysozoa</taxon>
        <taxon>Nematoda</taxon>
        <taxon>Chromadorea</taxon>
        <taxon>Rhabditida</taxon>
        <taxon>Rhabditina</taxon>
        <taxon>Diplogasteromorpha</taxon>
        <taxon>Diplogasteroidea</taxon>
        <taxon>Neodiplogasteridae</taxon>
        <taxon>Pristionchus</taxon>
    </lineage>
</organism>
<dbReference type="InterPro" id="IPR006149">
    <property type="entry name" value="EB_dom"/>
</dbReference>
<name>A0AAN4ZEH7_9BILA</name>
<proteinExistence type="predicted"/>
<accession>A0AAN4ZEH7</accession>
<dbReference type="Pfam" id="PF01683">
    <property type="entry name" value="EB"/>
    <property type="match status" value="2"/>
</dbReference>
<dbReference type="PANTHER" id="PTHR37157:SF2">
    <property type="entry name" value="EB DOMAIN-CONTAINING PROTEIN-RELATED"/>
    <property type="match status" value="1"/>
</dbReference>
<evidence type="ECO:0000259" key="1">
    <source>
        <dbReference type="Pfam" id="PF01683"/>
    </source>
</evidence>
<dbReference type="PANTHER" id="PTHR37157">
    <property type="entry name" value="PRION-LIKE-(Q/N-RICH) DOMAIN-BEARING PROTEIN 25"/>
    <property type="match status" value="1"/>
</dbReference>
<sequence>QVSVNGQCMTLSTPGNDCVNSLQCIDQSACTSNKCTCTTSGAKVIRGYCLVPAFGCNEEQTKVGTTCVNYAIPGNPCQESVQCLGGSRCVSSRCSCPQGTTFMSDYCIPSNGNNGNCLQGQVSVNGQCMTLS</sequence>
<protein>
    <recommendedName>
        <fullName evidence="1">EB domain-containing protein</fullName>
    </recommendedName>
</protein>
<dbReference type="EMBL" id="BTRK01000003">
    <property type="protein sequence ID" value="GMR39727.1"/>
    <property type="molecule type" value="Genomic_DNA"/>
</dbReference>
<gene>
    <name evidence="2" type="ORF">PMAYCL1PPCAC_09922</name>
</gene>
<comment type="caution">
    <text evidence="2">The sequence shown here is derived from an EMBL/GenBank/DDBJ whole genome shotgun (WGS) entry which is preliminary data.</text>
</comment>
<dbReference type="Proteomes" id="UP001328107">
    <property type="component" value="Unassembled WGS sequence"/>
</dbReference>
<feature type="domain" description="EB" evidence="1">
    <location>
        <begin position="56"/>
        <end position="107"/>
    </location>
</feature>
<feature type="non-terminal residue" evidence="2">
    <location>
        <position position="132"/>
    </location>
</feature>
<keyword evidence="3" id="KW-1185">Reference proteome</keyword>
<feature type="non-terminal residue" evidence="2">
    <location>
        <position position="1"/>
    </location>
</feature>
<evidence type="ECO:0000313" key="2">
    <source>
        <dbReference type="EMBL" id="GMR39727.1"/>
    </source>
</evidence>
<dbReference type="AlphaFoldDB" id="A0AAN4ZEH7"/>
<feature type="domain" description="EB" evidence="1">
    <location>
        <begin position="1"/>
        <end position="49"/>
    </location>
</feature>
<reference evidence="3" key="1">
    <citation type="submission" date="2022-10" db="EMBL/GenBank/DDBJ databases">
        <title>Genome assembly of Pristionchus species.</title>
        <authorList>
            <person name="Yoshida K."/>
            <person name="Sommer R.J."/>
        </authorList>
    </citation>
    <scope>NUCLEOTIDE SEQUENCE [LARGE SCALE GENOMIC DNA]</scope>
    <source>
        <strain evidence="3">RS5460</strain>
    </source>
</reference>
<evidence type="ECO:0000313" key="3">
    <source>
        <dbReference type="Proteomes" id="UP001328107"/>
    </source>
</evidence>